<dbReference type="InterPro" id="IPR036866">
    <property type="entry name" value="RibonucZ/Hydroxyglut_hydro"/>
</dbReference>
<gene>
    <name evidence="3" type="ORF">EZI54_13380</name>
</gene>
<comment type="caution">
    <text evidence="3">The sequence shown here is derived from an EMBL/GenBank/DDBJ whole genome shotgun (WGS) entry which is preliminary data.</text>
</comment>
<evidence type="ECO:0000313" key="3">
    <source>
        <dbReference type="EMBL" id="TBW54645.1"/>
    </source>
</evidence>
<dbReference type="Proteomes" id="UP000313645">
    <property type="component" value="Unassembled WGS sequence"/>
</dbReference>
<dbReference type="EMBL" id="SJDL01000020">
    <property type="protein sequence ID" value="TBW54645.1"/>
    <property type="molecule type" value="Genomic_DNA"/>
</dbReference>
<organism evidence="3 4">
    <name type="scientific">Marinobacter halodurans</name>
    <dbReference type="NCBI Taxonomy" id="2528979"/>
    <lineage>
        <taxon>Bacteria</taxon>
        <taxon>Pseudomonadati</taxon>
        <taxon>Pseudomonadota</taxon>
        <taxon>Gammaproteobacteria</taxon>
        <taxon>Pseudomonadales</taxon>
        <taxon>Marinobacteraceae</taxon>
        <taxon>Marinobacter</taxon>
    </lineage>
</organism>
<proteinExistence type="predicted"/>
<dbReference type="InterPro" id="IPR006311">
    <property type="entry name" value="TAT_signal"/>
</dbReference>
<dbReference type="Gene3D" id="3.60.15.10">
    <property type="entry name" value="Ribonuclease Z/Hydroxyacylglutathione hydrolase-like"/>
    <property type="match status" value="1"/>
</dbReference>
<dbReference type="CDD" id="cd07739">
    <property type="entry name" value="metallo-hydrolase-like_MBL-fold"/>
    <property type="match status" value="1"/>
</dbReference>
<dbReference type="PROSITE" id="PS51318">
    <property type="entry name" value="TAT"/>
    <property type="match status" value="1"/>
</dbReference>
<feature type="domain" description="Metallo-beta-lactamase" evidence="2">
    <location>
        <begin position="43"/>
        <end position="230"/>
    </location>
</feature>
<dbReference type="InterPro" id="IPR001279">
    <property type="entry name" value="Metallo-B-lactamas"/>
</dbReference>
<dbReference type="PANTHER" id="PTHR42951">
    <property type="entry name" value="METALLO-BETA-LACTAMASE DOMAIN-CONTAINING"/>
    <property type="match status" value="1"/>
</dbReference>
<accession>A0ABY1ZN41</accession>
<dbReference type="SUPFAM" id="SSF56281">
    <property type="entry name" value="Metallo-hydrolase/oxidoreductase"/>
    <property type="match status" value="1"/>
</dbReference>
<name>A0ABY1ZN41_9GAMM</name>
<protein>
    <submittedName>
        <fullName evidence="3">MBL fold metallo-hydrolase</fullName>
    </submittedName>
</protein>
<dbReference type="SMART" id="SM00849">
    <property type="entry name" value="Lactamase_B"/>
    <property type="match status" value="1"/>
</dbReference>
<feature type="chain" id="PRO_5046131635" evidence="1">
    <location>
        <begin position="27"/>
        <end position="296"/>
    </location>
</feature>
<dbReference type="InterPro" id="IPR050855">
    <property type="entry name" value="NDM-1-like"/>
</dbReference>
<dbReference type="RefSeq" id="WP_131482390.1">
    <property type="nucleotide sequence ID" value="NZ_SJDL01000020.1"/>
</dbReference>
<evidence type="ECO:0000313" key="4">
    <source>
        <dbReference type="Proteomes" id="UP000313645"/>
    </source>
</evidence>
<evidence type="ECO:0000259" key="2">
    <source>
        <dbReference type="SMART" id="SM00849"/>
    </source>
</evidence>
<keyword evidence="4" id="KW-1185">Reference proteome</keyword>
<evidence type="ECO:0000256" key="1">
    <source>
        <dbReference type="SAM" id="SignalP"/>
    </source>
</evidence>
<sequence>MYTRRDVIKTMLAAGAAALAPLPAFAKSSLSWAHFPTDDRGFFRAPVLLKGAAEAVLIGGGFTLSDGRALADAIKATGLKLTTVYVGVNDPDYYFSLAPVKAAFPDARVIAAPDTVAAIQGNVAGKIKAWGPKLGDNGPQSVDDVVIPEPSETTSLTVDGKAVDIVTIEDMHDRRYLWVPSLEAVFGGVLVYGGLHPWIADVPKPEDRAAWVRALDGIIARNPKIVVPGHMKPEWPTDLSGARFTRDYLVAYEQAFAKAKNSAELIAAMKKRYPDAGLEVALEIGAKVAKGEMEWG</sequence>
<keyword evidence="1" id="KW-0732">Signal</keyword>
<feature type="signal peptide" evidence="1">
    <location>
        <begin position="1"/>
        <end position="26"/>
    </location>
</feature>
<dbReference type="PANTHER" id="PTHR42951:SF14">
    <property type="entry name" value="METALLO-BETA-LACTAMASE SUPERFAMILY PROTEIN"/>
    <property type="match status" value="1"/>
</dbReference>
<reference evidence="3 4" key="1">
    <citation type="submission" date="2019-02" db="EMBL/GenBank/DDBJ databases">
        <title>Marinobacter halodurans sp. nov., a marine bacterium isolated from sea tidal flat.</title>
        <authorList>
            <person name="Yoo Y."/>
            <person name="Lee D.W."/>
            <person name="Kim B.S."/>
            <person name="Kim J.-J."/>
        </authorList>
    </citation>
    <scope>NUCLEOTIDE SEQUENCE [LARGE SCALE GENOMIC DNA]</scope>
    <source>
        <strain evidence="3 4">YJ-S3-2</strain>
    </source>
</reference>